<organism evidence="1 2">
    <name type="scientific">Apilactobacillus micheneri</name>
    <dbReference type="NCBI Taxonomy" id="1899430"/>
    <lineage>
        <taxon>Bacteria</taxon>
        <taxon>Bacillati</taxon>
        <taxon>Bacillota</taxon>
        <taxon>Bacilli</taxon>
        <taxon>Lactobacillales</taxon>
        <taxon>Lactobacillaceae</taxon>
        <taxon>Apilactobacillus</taxon>
    </lineage>
</organism>
<dbReference type="Proteomes" id="UP000784700">
    <property type="component" value="Unassembled WGS sequence"/>
</dbReference>
<comment type="caution">
    <text evidence="1">The sequence shown here is derived from an EMBL/GenBank/DDBJ whole genome shotgun (WGS) entry which is preliminary data.</text>
</comment>
<proteinExistence type="predicted"/>
<sequence length="173" mass="20332">MELHKKSIIGFCCSLLLALTLFVVVSNKPTYAKYKGHYETPTELRGNWYESGQNNYGDWQTYHMYIGKKAVYQDGMKLYDVHNHKSNNEYMLYVQKINKKDMDFAGNTYVLNGKVFPYKDGNPYVWLSKKRIHGKRVLKSYTLMNGIEVWTRNKIQKDYSDMRSNISRSKVGI</sequence>
<gene>
    <name evidence="1" type="ORF">DY130_03565</name>
</gene>
<evidence type="ECO:0000313" key="1">
    <source>
        <dbReference type="EMBL" id="TPR44129.1"/>
    </source>
</evidence>
<evidence type="ECO:0000313" key="2">
    <source>
        <dbReference type="Proteomes" id="UP000784700"/>
    </source>
</evidence>
<dbReference type="EMBL" id="QUBG01000003">
    <property type="protein sequence ID" value="TPR44129.1"/>
    <property type="molecule type" value="Genomic_DNA"/>
</dbReference>
<accession>A0A9Q8IMK3</accession>
<name>A0A9Q8IMK3_9LACO</name>
<reference evidence="1" key="1">
    <citation type="submission" date="2018-08" db="EMBL/GenBank/DDBJ databases">
        <title>Comparative genomics of wild bee and flower associated Lactobacillus reveals potential adaptation to the bee host.</title>
        <authorList>
            <person name="Vuong H.Q."/>
            <person name="Mcfrederick Q.S."/>
        </authorList>
    </citation>
    <scope>NUCLEOTIDE SEQUENCE</scope>
    <source>
        <strain evidence="1">HV_63</strain>
    </source>
</reference>
<dbReference type="RefSeq" id="WP_140936206.1">
    <property type="nucleotide sequence ID" value="NZ_QUBF01000003.1"/>
</dbReference>
<dbReference type="AlphaFoldDB" id="A0A9Q8IMK3"/>
<protein>
    <submittedName>
        <fullName evidence="1">Uncharacterized protein</fullName>
    </submittedName>
</protein>